<dbReference type="Gene3D" id="3.60.20.10">
    <property type="entry name" value="Glutamine Phosphoribosylpyrophosphate, subunit 1, domain 1"/>
    <property type="match status" value="1"/>
</dbReference>
<dbReference type="Pfam" id="PF10584">
    <property type="entry name" value="Proteasome_A_N"/>
    <property type="match status" value="1"/>
</dbReference>
<evidence type="ECO:0000256" key="3">
    <source>
        <dbReference type="ARBA" id="ARBA00022942"/>
    </source>
</evidence>
<dbReference type="AlphaFoldDB" id="A0A914D496"/>
<dbReference type="GO" id="GO:0005634">
    <property type="term" value="C:nucleus"/>
    <property type="evidence" value="ECO:0007669"/>
    <property type="project" value="UniProtKB-SubCell"/>
</dbReference>
<dbReference type="Proteomes" id="UP000887540">
    <property type="component" value="Unplaced"/>
</dbReference>
<evidence type="ECO:0000256" key="5">
    <source>
        <dbReference type="PROSITE-ProRule" id="PRU00808"/>
    </source>
</evidence>
<dbReference type="InterPro" id="IPR001353">
    <property type="entry name" value="Proteasome_sua/b"/>
</dbReference>
<proteinExistence type="inferred from homology"/>
<dbReference type="InterPro" id="IPR000426">
    <property type="entry name" value="Proteasome_asu_N"/>
</dbReference>
<evidence type="ECO:0000256" key="2">
    <source>
        <dbReference type="ARBA" id="ARBA00022490"/>
    </source>
</evidence>
<dbReference type="PANTHER" id="PTHR11599">
    <property type="entry name" value="PROTEASOME SUBUNIT ALPHA/BETA"/>
    <property type="match status" value="1"/>
</dbReference>
<comment type="subcellular location">
    <subcellularLocation>
        <location evidence="6">Cytoplasm</location>
    </subcellularLocation>
    <subcellularLocation>
        <location evidence="6">Nucleus</location>
    </subcellularLocation>
</comment>
<evidence type="ECO:0000256" key="4">
    <source>
        <dbReference type="ARBA" id="ARBA00023242"/>
    </source>
</evidence>
<comment type="subunit">
    <text evidence="6">The 20S proteasome core is composed of 28 subunits that are arranged in four stacked rings, resulting in a barrel-shaped structure. The two end rings are each formed by seven alpha subunits, and the two central rings are each formed by seven beta subunits.</text>
</comment>
<dbReference type="InterPro" id="IPR029055">
    <property type="entry name" value="Ntn_hydrolases_N"/>
</dbReference>
<evidence type="ECO:0000259" key="7">
    <source>
        <dbReference type="PROSITE" id="PS00388"/>
    </source>
</evidence>
<dbReference type="PROSITE" id="PS51475">
    <property type="entry name" value="PROTEASOME_ALPHA_2"/>
    <property type="match status" value="1"/>
</dbReference>
<name>A0A914D496_9BILA</name>
<dbReference type="GO" id="GO:0005737">
    <property type="term" value="C:cytoplasm"/>
    <property type="evidence" value="ECO:0007669"/>
    <property type="project" value="UniProtKB-SubCell"/>
</dbReference>
<keyword evidence="8" id="KW-1185">Reference proteome</keyword>
<evidence type="ECO:0000256" key="6">
    <source>
        <dbReference type="RuleBase" id="RU000551"/>
    </source>
</evidence>
<dbReference type="SMART" id="SM00948">
    <property type="entry name" value="Proteasome_A_N"/>
    <property type="match status" value="1"/>
</dbReference>
<keyword evidence="2 6" id="KW-0963">Cytoplasm</keyword>
<accession>A0A914D496</accession>
<dbReference type="Pfam" id="PF00227">
    <property type="entry name" value="Proteasome"/>
    <property type="match status" value="1"/>
</dbReference>
<dbReference type="InterPro" id="IPR023332">
    <property type="entry name" value="Proteasome_alpha-type"/>
</dbReference>
<reference evidence="9" key="1">
    <citation type="submission" date="2022-11" db="UniProtKB">
        <authorList>
            <consortium name="WormBaseParasite"/>
        </authorList>
    </citation>
    <scope>IDENTIFICATION</scope>
</reference>
<comment type="function">
    <text evidence="1">The proteasome is a multicatalytic proteinase complex which is characterized by its ability to cleave peptides with Arg, Phe, Tyr, Leu, and Glu adjacent to the leaving group at neutral or slightly basic pH. The proteasome has an ATP-dependent proteolytic activity.</text>
</comment>
<dbReference type="GO" id="GO:0006511">
    <property type="term" value="P:ubiquitin-dependent protein catabolic process"/>
    <property type="evidence" value="ECO:0007669"/>
    <property type="project" value="InterPro"/>
</dbReference>
<evidence type="ECO:0000313" key="9">
    <source>
        <dbReference type="WBParaSite" id="ACRNAN_scaffold1755.g6813.t1"/>
    </source>
</evidence>
<evidence type="ECO:0000256" key="1">
    <source>
        <dbReference type="ARBA" id="ARBA00002000"/>
    </source>
</evidence>
<keyword evidence="3 5" id="KW-0647">Proteasome</keyword>
<feature type="domain" description="Proteasome alpha-type subunits" evidence="7">
    <location>
        <begin position="8"/>
        <end position="30"/>
    </location>
</feature>
<protein>
    <recommendedName>
        <fullName evidence="6">Proteasome subunit alpha type</fullName>
    </recommendedName>
</protein>
<dbReference type="PROSITE" id="PS00388">
    <property type="entry name" value="PROTEASOME_ALPHA_1"/>
    <property type="match status" value="1"/>
</dbReference>
<sequence>MSSIGTGYDLAASTFSPDGRIFQVEYAQKAVDSSGTVIALRSKHGVVTAVEKSVSSPLYEANANPRVEKVNEYIGCTSAGIYSDCCALLDYADGEALKYLKENREPISVKKLAESLAEFVHIFTLGIHRPWGGSLFFSSWDKTKGSKIYLVEPSGLCYEYEAWAVGKHRQAAKTEIEKLKAHDLEPAKRLENLELNQLINEAARILVTVRDESKEKNLCIEMSWVGDVTDGKFEPVPTSLVKEAEVLAQKMLEEEDAED</sequence>
<dbReference type="FunFam" id="3.60.20.10:FF:000007">
    <property type="entry name" value="Proteasome subunit alpha type"/>
    <property type="match status" value="1"/>
</dbReference>
<keyword evidence="4 6" id="KW-0539">Nucleus</keyword>
<dbReference type="WBParaSite" id="ACRNAN_scaffold1755.g6813.t1">
    <property type="protein sequence ID" value="ACRNAN_scaffold1755.g6813.t1"/>
    <property type="gene ID" value="ACRNAN_scaffold1755.g6813"/>
</dbReference>
<dbReference type="SUPFAM" id="SSF56235">
    <property type="entry name" value="N-terminal nucleophile aminohydrolases (Ntn hydrolases)"/>
    <property type="match status" value="1"/>
</dbReference>
<organism evidence="8 9">
    <name type="scientific">Acrobeloides nanus</name>
    <dbReference type="NCBI Taxonomy" id="290746"/>
    <lineage>
        <taxon>Eukaryota</taxon>
        <taxon>Metazoa</taxon>
        <taxon>Ecdysozoa</taxon>
        <taxon>Nematoda</taxon>
        <taxon>Chromadorea</taxon>
        <taxon>Rhabditida</taxon>
        <taxon>Tylenchina</taxon>
        <taxon>Cephalobomorpha</taxon>
        <taxon>Cephaloboidea</taxon>
        <taxon>Cephalobidae</taxon>
        <taxon>Acrobeloides</taxon>
    </lineage>
</organism>
<dbReference type="GO" id="GO:0019773">
    <property type="term" value="C:proteasome core complex, alpha-subunit complex"/>
    <property type="evidence" value="ECO:0007669"/>
    <property type="project" value="UniProtKB-UniRule"/>
</dbReference>
<dbReference type="InterPro" id="IPR050115">
    <property type="entry name" value="Proteasome_alpha"/>
</dbReference>
<evidence type="ECO:0000313" key="8">
    <source>
        <dbReference type="Proteomes" id="UP000887540"/>
    </source>
</evidence>
<comment type="similarity">
    <text evidence="5 6">Belongs to the peptidase T1A family.</text>
</comment>